<evidence type="ECO:0000256" key="4">
    <source>
        <dbReference type="ARBA" id="ARBA00022825"/>
    </source>
</evidence>
<evidence type="ECO:0000256" key="6">
    <source>
        <dbReference type="RuleBase" id="RU003567"/>
    </source>
</evidence>
<evidence type="ECO:0000313" key="9">
    <source>
        <dbReference type="Proteomes" id="UP000607653"/>
    </source>
</evidence>
<evidence type="ECO:0000256" key="5">
    <source>
        <dbReference type="PROSITE-ProRule" id="PRU10085"/>
    </source>
</evidence>
<dbReference type="PROSITE" id="PS00381">
    <property type="entry name" value="CLP_PROTEASE_SER"/>
    <property type="match status" value="1"/>
</dbReference>
<sequence>MGIYDAMKLCKADVSTVCLGLAASMGASLLASCTNGKRFCMPNARVMTHQPFGTSGRKIEMDTDRDNFMNPLTMEYGLVDEVIDDGKLRLIAPTADSLPPPKTRVWDLWKFEGSRKAKKSYHQKTRSQNGFGWGQGNDEEKSTEQGITCSCMRGGKSPPKFTLY</sequence>
<dbReference type="Proteomes" id="UP000607653">
    <property type="component" value="Unassembled WGS sequence"/>
</dbReference>
<dbReference type="Pfam" id="PF00574">
    <property type="entry name" value="CLP_protease"/>
    <property type="match status" value="1"/>
</dbReference>
<name>A0A822YHR6_NELNU</name>
<dbReference type="GO" id="GO:0006508">
    <property type="term" value="P:proteolysis"/>
    <property type="evidence" value="ECO:0007669"/>
    <property type="project" value="UniProtKB-KW"/>
</dbReference>
<evidence type="ECO:0000313" key="8">
    <source>
        <dbReference type="EMBL" id="DAD31992.1"/>
    </source>
</evidence>
<dbReference type="SUPFAM" id="SSF52096">
    <property type="entry name" value="ClpP/crotonase"/>
    <property type="match status" value="1"/>
</dbReference>
<dbReference type="InterPro" id="IPR023562">
    <property type="entry name" value="ClpP/TepA"/>
</dbReference>
<evidence type="ECO:0000256" key="2">
    <source>
        <dbReference type="ARBA" id="ARBA00022670"/>
    </source>
</evidence>
<accession>A0A822YHR6</accession>
<dbReference type="InterPro" id="IPR001907">
    <property type="entry name" value="ClpP"/>
</dbReference>
<keyword evidence="3" id="KW-0378">Hydrolase</keyword>
<organism evidence="8 9">
    <name type="scientific">Nelumbo nucifera</name>
    <name type="common">Sacred lotus</name>
    <dbReference type="NCBI Taxonomy" id="4432"/>
    <lineage>
        <taxon>Eukaryota</taxon>
        <taxon>Viridiplantae</taxon>
        <taxon>Streptophyta</taxon>
        <taxon>Embryophyta</taxon>
        <taxon>Tracheophyta</taxon>
        <taxon>Spermatophyta</taxon>
        <taxon>Magnoliopsida</taxon>
        <taxon>Proteales</taxon>
        <taxon>Nelumbonaceae</taxon>
        <taxon>Nelumbo</taxon>
    </lineage>
</organism>
<feature type="active site" evidence="5">
    <location>
        <position position="24"/>
    </location>
</feature>
<gene>
    <name evidence="8" type="ORF">HUJ06_010843</name>
</gene>
<keyword evidence="2" id="KW-0645">Protease</keyword>
<dbReference type="PANTHER" id="PTHR10381:SF50">
    <property type="entry name" value="ATP-DEPENDENT CLP PROTEASE PROTEOLYTIC SUBUNIT 3, CHLOROPLASTIC"/>
    <property type="match status" value="1"/>
</dbReference>
<dbReference type="PRINTS" id="PR00127">
    <property type="entry name" value="CLPPROTEASEP"/>
</dbReference>
<dbReference type="EMBL" id="DUZY01000003">
    <property type="protein sequence ID" value="DAD31992.1"/>
    <property type="molecule type" value="Genomic_DNA"/>
</dbReference>
<dbReference type="InterPro" id="IPR018215">
    <property type="entry name" value="ClpP_Ser_AS"/>
</dbReference>
<dbReference type="PANTHER" id="PTHR10381">
    <property type="entry name" value="ATP-DEPENDENT CLP PROTEASE PROTEOLYTIC SUBUNIT"/>
    <property type="match status" value="1"/>
</dbReference>
<comment type="caution">
    <text evidence="8">The sequence shown here is derived from an EMBL/GenBank/DDBJ whole genome shotgun (WGS) entry which is preliminary data.</text>
</comment>
<feature type="region of interest" description="Disordered" evidence="7">
    <location>
        <begin position="119"/>
        <end position="140"/>
    </location>
</feature>
<keyword evidence="9" id="KW-1185">Reference proteome</keyword>
<dbReference type="GO" id="GO:0004252">
    <property type="term" value="F:serine-type endopeptidase activity"/>
    <property type="evidence" value="ECO:0007669"/>
    <property type="project" value="InterPro"/>
</dbReference>
<dbReference type="InterPro" id="IPR029045">
    <property type="entry name" value="ClpP/crotonase-like_dom_sf"/>
</dbReference>
<keyword evidence="4" id="KW-0720">Serine protease</keyword>
<dbReference type="CDD" id="cd07017">
    <property type="entry name" value="S14_ClpP_2"/>
    <property type="match status" value="1"/>
</dbReference>
<evidence type="ECO:0000256" key="1">
    <source>
        <dbReference type="ARBA" id="ARBA00007039"/>
    </source>
</evidence>
<dbReference type="Gene3D" id="3.90.226.10">
    <property type="entry name" value="2-enoyl-CoA Hydratase, Chain A, domain 1"/>
    <property type="match status" value="1"/>
</dbReference>
<evidence type="ECO:0000256" key="7">
    <source>
        <dbReference type="SAM" id="MobiDB-lite"/>
    </source>
</evidence>
<comment type="similarity">
    <text evidence="1 6">Belongs to the peptidase S14 family.</text>
</comment>
<reference evidence="8 9" key="1">
    <citation type="journal article" date="2020" name="Mol. Biol. Evol.">
        <title>Distinct Expression and Methylation Patterns for Genes with Different Fates following a Single Whole-Genome Duplication in Flowering Plants.</title>
        <authorList>
            <person name="Shi T."/>
            <person name="Rahmani R.S."/>
            <person name="Gugger P.F."/>
            <person name="Wang M."/>
            <person name="Li H."/>
            <person name="Zhang Y."/>
            <person name="Li Z."/>
            <person name="Wang Q."/>
            <person name="Van de Peer Y."/>
            <person name="Marchal K."/>
            <person name="Chen J."/>
        </authorList>
    </citation>
    <scope>NUCLEOTIDE SEQUENCE [LARGE SCALE GENOMIC DNA]</scope>
    <source>
        <tissue evidence="8">Leaf</tissue>
    </source>
</reference>
<protein>
    <recommendedName>
        <fullName evidence="6">ATP-dependent Clp protease proteolytic subunit</fullName>
    </recommendedName>
</protein>
<comment type="catalytic activity">
    <reaction evidence="5">
        <text>Hydrolysis of proteins to small peptides in the presence of ATP and magnesium. alpha-casein is the usual test substrate. In the absence of ATP, only oligopeptides shorter than five residues are hydrolyzed (such as succinyl-Leu-Tyr-|-NHMec, and Leu-Tyr-Leu-|-Tyr-Trp, in which cleavage of the -Tyr-|-Leu- and -Tyr-|-Trp bonds also occurs).</text>
        <dbReference type="EC" id="3.4.21.92"/>
    </reaction>
</comment>
<dbReference type="GO" id="GO:0004176">
    <property type="term" value="F:ATP-dependent peptidase activity"/>
    <property type="evidence" value="ECO:0007669"/>
    <property type="project" value="InterPro"/>
</dbReference>
<proteinExistence type="inferred from homology"/>
<evidence type="ECO:0000256" key="3">
    <source>
        <dbReference type="ARBA" id="ARBA00022801"/>
    </source>
</evidence>
<dbReference type="AlphaFoldDB" id="A0A822YHR6"/>
<dbReference type="GO" id="GO:0009536">
    <property type="term" value="C:plastid"/>
    <property type="evidence" value="ECO:0007669"/>
    <property type="project" value="UniProtKB-ARBA"/>
</dbReference>